<proteinExistence type="predicted"/>
<dbReference type="EMBL" id="CP001279">
    <property type="protein sequence ID" value="ACM93470.1"/>
    <property type="molecule type" value="Genomic_DNA"/>
</dbReference>
<accession>B9L9D5</accession>
<reference evidence="1 2" key="1">
    <citation type="journal article" date="2009" name="PLoS Genet.">
        <title>Adaptations to submarine hydrothermal environments exemplified by the genome of Nautilia profundicola.</title>
        <authorList>
            <person name="Campbell B.J."/>
            <person name="Smith J.L."/>
            <person name="Hanson T.E."/>
            <person name="Klotz M.G."/>
            <person name="Stein L.Y."/>
            <person name="Lee C.K."/>
            <person name="Wu D."/>
            <person name="Robinson J.M."/>
            <person name="Khouri H.M."/>
            <person name="Eisen J.A."/>
            <person name="Cary S.C."/>
        </authorList>
    </citation>
    <scope>NUCLEOTIDE SEQUENCE [LARGE SCALE GENOMIC DNA]</scope>
    <source>
        <strain evidence="2">ATCC BAA-1463 / DSM 18972 / AmH</strain>
    </source>
</reference>
<organism evidence="1 2">
    <name type="scientific">Nautilia profundicola (strain ATCC BAA-1463 / DSM 18972 / AmH)</name>
    <dbReference type="NCBI Taxonomy" id="598659"/>
    <lineage>
        <taxon>Bacteria</taxon>
        <taxon>Pseudomonadati</taxon>
        <taxon>Campylobacterota</taxon>
        <taxon>Epsilonproteobacteria</taxon>
        <taxon>Nautiliales</taxon>
        <taxon>Nautiliaceae</taxon>
        <taxon>Nautilia</taxon>
    </lineage>
</organism>
<sequence length="39" mass="4523">MAYDVLEKGGYAIVAKKDISEYEFAKLKKDFQKIINKIN</sequence>
<dbReference type="HOGENOM" id="CLU_3313176_0_0_7"/>
<evidence type="ECO:0000313" key="1">
    <source>
        <dbReference type="EMBL" id="ACM93470.1"/>
    </source>
</evidence>
<evidence type="ECO:0000313" key="2">
    <source>
        <dbReference type="Proteomes" id="UP000000448"/>
    </source>
</evidence>
<dbReference type="STRING" id="598659.NAMH_0840"/>
<dbReference type="Proteomes" id="UP000000448">
    <property type="component" value="Chromosome"/>
</dbReference>
<dbReference type="AlphaFoldDB" id="B9L9D5"/>
<keyword evidence="2" id="KW-1185">Reference proteome</keyword>
<name>B9L9D5_NAUPA</name>
<protein>
    <submittedName>
        <fullName evidence="1">Conserved domain protein</fullName>
    </submittedName>
</protein>
<dbReference type="KEGG" id="nam:NAMH_0840"/>
<gene>
    <name evidence="1" type="ordered locus">NAMH_0840</name>
</gene>